<dbReference type="AlphaFoldDB" id="A0A1L3FNX6"/>
<evidence type="ECO:0000313" key="1">
    <source>
        <dbReference type="EMBL" id="APG15044.1"/>
    </source>
</evidence>
<accession>A0A1L3FNX6</accession>
<protein>
    <submittedName>
        <fullName evidence="1">Uncharacterized protein</fullName>
    </submittedName>
</protein>
<organism evidence="1 2">
    <name type="scientific">Bradyrhizobium japonicum</name>
    <dbReference type="NCBI Taxonomy" id="375"/>
    <lineage>
        <taxon>Bacteria</taxon>
        <taxon>Pseudomonadati</taxon>
        <taxon>Pseudomonadota</taxon>
        <taxon>Alphaproteobacteria</taxon>
        <taxon>Hyphomicrobiales</taxon>
        <taxon>Nitrobacteraceae</taxon>
        <taxon>Bradyrhizobium</taxon>
    </lineage>
</organism>
<dbReference type="Proteomes" id="UP000181962">
    <property type="component" value="Chromosome"/>
</dbReference>
<dbReference type="EMBL" id="CP017637">
    <property type="protein sequence ID" value="APG15044.1"/>
    <property type="molecule type" value="Genomic_DNA"/>
</dbReference>
<evidence type="ECO:0000313" key="2">
    <source>
        <dbReference type="Proteomes" id="UP000181962"/>
    </source>
</evidence>
<name>A0A1L3FNX6_BRAJP</name>
<dbReference type="RefSeq" id="WP_038936629.1">
    <property type="nucleotide sequence ID" value="NZ_CP017637.1"/>
</dbReference>
<reference evidence="1 2" key="1">
    <citation type="submission" date="2016-11" db="EMBL/GenBank/DDBJ databases">
        <title>Complete Genome Sequence of Bradyrhizobium sp. strain J5, an isolated from soybean nodule in Hokkaido.</title>
        <authorList>
            <person name="Kanehara K."/>
        </authorList>
    </citation>
    <scope>NUCLEOTIDE SEQUENCE [LARGE SCALE GENOMIC DNA]</scope>
    <source>
        <strain evidence="1 2">J5</strain>
    </source>
</reference>
<dbReference type="OrthoDB" id="4521730at2"/>
<gene>
    <name evidence="1" type="ORF">BKD09_42700</name>
</gene>
<proteinExistence type="predicted"/>
<sequence length="91" mass="9833">MFGSLSEPFLAHVITRPPDFDQVTAIEIATPQPAWLTTWQGAGMTLKLDGMNAALREGDEVNATQVDAPAAGRAALTVRREFYRETGDLAS</sequence>